<name>A0A0A2AI79_PROMR</name>
<dbReference type="AlphaFoldDB" id="A0A0A2AI79"/>
<dbReference type="Gene3D" id="3.40.50.1110">
    <property type="entry name" value="SGNH hydrolase"/>
    <property type="match status" value="1"/>
</dbReference>
<gene>
    <name evidence="1" type="ORF">EU98_1643</name>
</gene>
<sequence>MVSIILPISFFQIFDFFYSKNSPNYNPFKLRDIIHNGKSLYIRDDLGWYYLSSGFLGESRYGKNYFNVKTDENGFRVNHVKENEFYENEISREKILFLGDSFTFGVALDWNDSFVGILNNQFNLHAVNAGVNSYAPTAYKFKLKGLIENGFISRNQKIVIGLDISDVFDESTRWTEFKGKPALMQEVRKFSRQSLSAIDVPNNSSKNKKKIFKNFYVKKNFKLTYQIYYGMESFVKRFVDDIQVRNNDRSKFTHKEWELIDHKFSPLGIEQGLNKIRKNLMEISQFTSKNNNELYLLIYPWPAQLSYENLFDWPEYVESLCIEIDCSGVINTFPVFNSYKENSKSWQKELYIRGDMHFNQKGNYILAEIIANELKK</sequence>
<accession>A0A0A2AI79</accession>
<evidence type="ECO:0008006" key="3">
    <source>
        <dbReference type="Google" id="ProtNLM"/>
    </source>
</evidence>
<dbReference type="RefSeq" id="WP_032516307.1">
    <property type="nucleotide sequence ID" value="NZ_JNAO01000013.1"/>
</dbReference>
<reference evidence="2" key="1">
    <citation type="journal article" date="2014" name="Sci. Data">
        <title>Genomes of diverse isolates of the marine cyanobacterium Prochlorococcus.</title>
        <authorList>
            <person name="Biller S."/>
            <person name="Berube P."/>
            <person name="Thompson J."/>
            <person name="Kelly L."/>
            <person name="Roggensack S."/>
            <person name="Awad L."/>
            <person name="Roache-Johnson K."/>
            <person name="Ding H."/>
            <person name="Giovannoni S.J."/>
            <person name="Moore L.R."/>
            <person name="Chisholm S.W."/>
        </authorList>
    </citation>
    <scope>NUCLEOTIDE SEQUENCE [LARGE SCALE GENOMIC DNA]</scope>
    <source>
        <strain evidence="2">MIT 9314</strain>
    </source>
</reference>
<comment type="caution">
    <text evidence="1">The sequence shown here is derived from an EMBL/GenBank/DDBJ whole genome shotgun (WGS) entry which is preliminary data.</text>
</comment>
<evidence type="ECO:0000313" key="1">
    <source>
        <dbReference type="EMBL" id="KGG00114.1"/>
    </source>
</evidence>
<dbReference type="InterPro" id="IPR036514">
    <property type="entry name" value="SGNH_hydro_sf"/>
</dbReference>
<organism evidence="1 2">
    <name type="scientific">Prochlorococcus marinus str. MIT 9314</name>
    <dbReference type="NCBI Taxonomy" id="167548"/>
    <lineage>
        <taxon>Bacteria</taxon>
        <taxon>Bacillati</taxon>
        <taxon>Cyanobacteriota</taxon>
        <taxon>Cyanophyceae</taxon>
        <taxon>Synechococcales</taxon>
        <taxon>Prochlorococcaceae</taxon>
        <taxon>Prochlorococcus</taxon>
    </lineage>
</organism>
<dbReference type="Proteomes" id="UP000030533">
    <property type="component" value="Unassembled WGS sequence"/>
</dbReference>
<dbReference type="EMBL" id="JNAO01000013">
    <property type="protein sequence ID" value="KGG00114.1"/>
    <property type="molecule type" value="Genomic_DNA"/>
</dbReference>
<proteinExistence type="predicted"/>
<protein>
    <recommendedName>
        <fullName evidence="3">AlgX/AlgJ SGNH hydrolase-like domain-containing protein</fullName>
    </recommendedName>
</protein>
<evidence type="ECO:0000313" key="2">
    <source>
        <dbReference type="Proteomes" id="UP000030533"/>
    </source>
</evidence>
<dbReference type="SUPFAM" id="SSF52266">
    <property type="entry name" value="SGNH hydrolase"/>
    <property type="match status" value="1"/>
</dbReference>
<dbReference type="eggNOG" id="COG2755">
    <property type="taxonomic scope" value="Bacteria"/>
</dbReference>